<comment type="caution">
    <text evidence="5">The sequence shown here is derived from an EMBL/GenBank/DDBJ whole genome shotgun (WGS) entry which is preliminary data.</text>
</comment>
<dbReference type="Gene3D" id="2.60.40.1180">
    <property type="entry name" value="Golgi alpha-mannosidase II"/>
    <property type="match status" value="1"/>
</dbReference>
<organism evidence="5 6">
    <name type="scientific">Limosilactobacillus gastricus DSM 16045</name>
    <dbReference type="NCBI Taxonomy" id="1423749"/>
    <lineage>
        <taxon>Bacteria</taxon>
        <taxon>Bacillati</taxon>
        <taxon>Bacillota</taxon>
        <taxon>Bacilli</taxon>
        <taxon>Lactobacillales</taxon>
        <taxon>Lactobacillaceae</taxon>
        <taxon>Limosilactobacillus</taxon>
    </lineage>
</organism>
<dbReference type="Gene3D" id="3.90.400.10">
    <property type="entry name" value="Oligo-1,6-glucosidase, Domain 2"/>
    <property type="match status" value="1"/>
</dbReference>
<proteinExistence type="inferred from homology"/>
<dbReference type="SMART" id="SM00642">
    <property type="entry name" value="Aamy"/>
    <property type="match status" value="1"/>
</dbReference>
<dbReference type="InterPro" id="IPR006047">
    <property type="entry name" value="GH13_cat_dom"/>
</dbReference>
<evidence type="ECO:0000256" key="1">
    <source>
        <dbReference type="ARBA" id="ARBA00008061"/>
    </source>
</evidence>
<accession>A0A0R1VJ95</accession>
<feature type="domain" description="Glycosyl hydrolase family 13 catalytic" evidence="4">
    <location>
        <begin position="14"/>
        <end position="427"/>
    </location>
</feature>
<dbReference type="PANTHER" id="PTHR10357">
    <property type="entry name" value="ALPHA-AMYLASE FAMILY MEMBER"/>
    <property type="match status" value="1"/>
</dbReference>
<sequence length="562" mass="65264">MENQHWWSRAVVYQIYPKSFQDSNGDGIGDLPGIIQRLDYLAKLGVDIIWLNPIYASPQVDNGYDISDYHAIDPAFGTMDDFKKLVELAHQKGIKIVMDLVVNHTSDQHNWFIESKRSTNNRYRDFYIWRDADSEHAPNNWGSYFSGSAWQYDPQTKQSYLHLFAPEQPDLNWENSLVRQEVYQMMNWWSELGVDGFRMDVISLISKPAGLPDAPKSDNSQYGNPETMVANGPRVHEFLQEMHQAVMDHHQMVTVGETPGVTTKEAQKYANLNNRELNMVFQFEHMSLDGNPNPQLGKWYDQKVKLSLLRENLSKWQTELAGQAWNSLYWNNHDQPRAVSRFGDDSTETYREKSAKMLATILHFQQGTPYIYEGEEIGMTNYPFQDLSDYNDLESINAYHQLVDQAHLLDGKTMLKYLAFHSRDNARTPMQWDDTTHAGFTTGQPWLPVNPNYSQLNVQQALADPNSIFYYYQRLIQLRHELPVITNGQYALIAGNLEDPDVYAYTRDDGQQKLWIIANFTKQTLQRDFSIPKAATRLISNYDDDQLITLRPYEAKVYQQIY</sequence>
<dbReference type="CDD" id="cd11333">
    <property type="entry name" value="AmyAc_SI_OligoGlu_DGase"/>
    <property type="match status" value="1"/>
</dbReference>
<dbReference type="AlphaFoldDB" id="A0A0R1VJ95"/>
<gene>
    <name evidence="5" type="ORF">FC60_GL001473</name>
</gene>
<keyword evidence="2" id="KW-0378">Hydrolase</keyword>
<dbReference type="RefSeq" id="WP_056936940.1">
    <property type="nucleotide sequence ID" value="NZ_AZFN01000005.1"/>
</dbReference>
<keyword evidence="6" id="KW-1185">Reference proteome</keyword>
<dbReference type="SUPFAM" id="SSF51445">
    <property type="entry name" value="(Trans)glycosidases"/>
    <property type="match status" value="1"/>
</dbReference>
<dbReference type="EMBL" id="AZFN01000005">
    <property type="protein sequence ID" value="KRM03177.1"/>
    <property type="molecule type" value="Genomic_DNA"/>
</dbReference>
<dbReference type="NCBIfam" id="NF008183">
    <property type="entry name" value="PRK10933.1"/>
    <property type="match status" value="1"/>
</dbReference>
<reference evidence="5 6" key="1">
    <citation type="journal article" date="2015" name="Genome Announc.">
        <title>Expanding the biotechnology potential of lactobacilli through comparative genomics of 213 strains and associated genera.</title>
        <authorList>
            <person name="Sun Z."/>
            <person name="Harris H.M."/>
            <person name="McCann A."/>
            <person name="Guo C."/>
            <person name="Argimon S."/>
            <person name="Zhang W."/>
            <person name="Yang X."/>
            <person name="Jeffery I.B."/>
            <person name="Cooney J.C."/>
            <person name="Kagawa T.F."/>
            <person name="Liu W."/>
            <person name="Song Y."/>
            <person name="Salvetti E."/>
            <person name="Wrobel A."/>
            <person name="Rasinkangas P."/>
            <person name="Parkhill J."/>
            <person name="Rea M.C."/>
            <person name="O'Sullivan O."/>
            <person name="Ritari J."/>
            <person name="Douillard F.P."/>
            <person name="Paul Ross R."/>
            <person name="Yang R."/>
            <person name="Briner A.E."/>
            <person name="Felis G.E."/>
            <person name="de Vos W.M."/>
            <person name="Barrangou R."/>
            <person name="Klaenhammer T.R."/>
            <person name="Caufield P.W."/>
            <person name="Cui Y."/>
            <person name="Zhang H."/>
            <person name="O'Toole P.W."/>
        </authorList>
    </citation>
    <scope>NUCLEOTIDE SEQUENCE [LARGE SCALE GENOMIC DNA]</scope>
    <source>
        <strain evidence="5 6">DSM 16045</strain>
    </source>
</reference>
<dbReference type="FunFam" id="3.20.20.80:FF:000064">
    <property type="entry name" value="Oligo-1,6-glucosidase"/>
    <property type="match status" value="1"/>
</dbReference>
<dbReference type="Proteomes" id="UP000051739">
    <property type="component" value="Unassembled WGS sequence"/>
</dbReference>
<protein>
    <submittedName>
        <fullName evidence="5">Alpha-glucosidase</fullName>
    </submittedName>
</protein>
<dbReference type="PATRIC" id="fig|1423749.3.peg.1517"/>
<evidence type="ECO:0000259" key="4">
    <source>
        <dbReference type="SMART" id="SM00642"/>
    </source>
</evidence>
<dbReference type="FunFam" id="3.90.400.10:FF:000002">
    <property type="entry name" value="Sucrose isomerase"/>
    <property type="match status" value="1"/>
</dbReference>
<dbReference type="Gene3D" id="3.20.20.80">
    <property type="entry name" value="Glycosidases"/>
    <property type="match status" value="1"/>
</dbReference>
<name>A0A0R1VJ95_9LACO</name>
<dbReference type="InterPro" id="IPR045857">
    <property type="entry name" value="O16G_dom_2"/>
</dbReference>
<dbReference type="InterPro" id="IPR017853">
    <property type="entry name" value="GH"/>
</dbReference>
<dbReference type="Pfam" id="PF00128">
    <property type="entry name" value="Alpha-amylase"/>
    <property type="match status" value="1"/>
</dbReference>
<evidence type="ECO:0000256" key="3">
    <source>
        <dbReference type="ARBA" id="ARBA00023295"/>
    </source>
</evidence>
<dbReference type="GO" id="GO:0004556">
    <property type="term" value="F:alpha-amylase activity"/>
    <property type="evidence" value="ECO:0007669"/>
    <property type="project" value="TreeGrafter"/>
</dbReference>
<evidence type="ECO:0000313" key="6">
    <source>
        <dbReference type="Proteomes" id="UP000051739"/>
    </source>
</evidence>
<dbReference type="SUPFAM" id="SSF51011">
    <property type="entry name" value="Glycosyl hydrolase domain"/>
    <property type="match status" value="1"/>
</dbReference>
<evidence type="ECO:0000256" key="2">
    <source>
        <dbReference type="ARBA" id="ARBA00022801"/>
    </source>
</evidence>
<dbReference type="GO" id="GO:0009313">
    <property type="term" value="P:oligosaccharide catabolic process"/>
    <property type="evidence" value="ECO:0007669"/>
    <property type="project" value="TreeGrafter"/>
</dbReference>
<keyword evidence="3" id="KW-0326">Glycosidase</keyword>
<dbReference type="InterPro" id="IPR013780">
    <property type="entry name" value="Glyco_hydro_b"/>
</dbReference>
<evidence type="ECO:0000313" key="5">
    <source>
        <dbReference type="EMBL" id="KRM03177.1"/>
    </source>
</evidence>
<dbReference type="PANTHER" id="PTHR10357:SF184">
    <property type="entry name" value="OLIGO-1,6-GLUCOSIDASE 1"/>
    <property type="match status" value="1"/>
</dbReference>
<comment type="similarity">
    <text evidence="1">Belongs to the glycosyl hydrolase 13 family.</text>
</comment>